<accession>A0A561DVQ0</accession>
<dbReference type="InterPro" id="IPR011009">
    <property type="entry name" value="Kinase-like_dom_sf"/>
</dbReference>
<protein>
    <submittedName>
        <fullName evidence="2">Phosphotransferase family enzyme</fullName>
    </submittedName>
</protein>
<name>A0A561DVQ0_9MICO</name>
<dbReference type="Pfam" id="PF01636">
    <property type="entry name" value="APH"/>
    <property type="match status" value="1"/>
</dbReference>
<dbReference type="Gene3D" id="3.90.1200.10">
    <property type="match status" value="1"/>
</dbReference>
<dbReference type="GO" id="GO:0016740">
    <property type="term" value="F:transferase activity"/>
    <property type="evidence" value="ECO:0007669"/>
    <property type="project" value="UniProtKB-KW"/>
</dbReference>
<reference evidence="2 3" key="1">
    <citation type="submission" date="2019-06" db="EMBL/GenBank/DDBJ databases">
        <title>Sequencing the genomes of 1000 actinobacteria strains.</title>
        <authorList>
            <person name="Klenk H.-P."/>
        </authorList>
    </citation>
    <scope>NUCLEOTIDE SEQUENCE [LARGE SCALE GENOMIC DNA]</scope>
    <source>
        <strain evidence="2 3">DSM 19560</strain>
    </source>
</reference>
<dbReference type="SUPFAM" id="SSF56112">
    <property type="entry name" value="Protein kinase-like (PK-like)"/>
    <property type="match status" value="1"/>
</dbReference>
<keyword evidence="3" id="KW-1185">Reference proteome</keyword>
<organism evidence="2 3">
    <name type="scientific">Rudaeicoccus suwonensis</name>
    <dbReference type="NCBI Taxonomy" id="657409"/>
    <lineage>
        <taxon>Bacteria</taxon>
        <taxon>Bacillati</taxon>
        <taxon>Actinomycetota</taxon>
        <taxon>Actinomycetes</taxon>
        <taxon>Micrococcales</taxon>
        <taxon>Dermacoccaceae</taxon>
        <taxon>Rudaeicoccus</taxon>
    </lineage>
</organism>
<dbReference type="EMBL" id="VIVQ01000005">
    <property type="protein sequence ID" value="TWE07420.1"/>
    <property type="molecule type" value="Genomic_DNA"/>
</dbReference>
<dbReference type="InterPro" id="IPR002575">
    <property type="entry name" value="Aminoglycoside_PTrfase"/>
</dbReference>
<evidence type="ECO:0000313" key="2">
    <source>
        <dbReference type="EMBL" id="TWE07420.1"/>
    </source>
</evidence>
<evidence type="ECO:0000259" key="1">
    <source>
        <dbReference type="Pfam" id="PF01636"/>
    </source>
</evidence>
<sequence length="254" mass="27811">MEEVPLAGGNISAGVVRVGQTVRRPVGKWTPAVHALLRHLENRQFQGAPRVLGIDDKGREVLTYIEGDCLAFIPGALDSAEILFRAGNLVSILAASMESFEPPDDAEWWDGSRDPHAATRIIHNDLAPWNVIASGEQLSVIDWDFAGPGRFDWEAAYALYTFVVEPALHLTDAEMVGRIRSFGEGAGLNSVRLADVLSLVPTRTRINAEMIERLAREGHPGYIAVEKKGHAKDWRAATQNISQRITAWLSQVGG</sequence>
<comment type="caution">
    <text evidence="2">The sequence shown here is derived from an EMBL/GenBank/DDBJ whole genome shotgun (WGS) entry which is preliminary data.</text>
</comment>
<gene>
    <name evidence="2" type="ORF">BKA23_3438</name>
</gene>
<keyword evidence="2" id="KW-0808">Transferase</keyword>
<dbReference type="RefSeq" id="WP_170226678.1">
    <property type="nucleotide sequence ID" value="NZ_VIVQ01000005.1"/>
</dbReference>
<feature type="domain" description="Aminoglycoside phosphotransferase" evidence="1">
    <location>
        <begin position="107"/>
        <end position="165"/>
    </location>
</feature>
<evidence type="ECO:0000313" key="3">
    <source>
        <dbReference type="Proteomes" id="UP000318297"/>
    </source>
</evidence>
<dbReference type="AlphaFoldDB" id="A0A561DVQ0"/>
<proteinExistence type="predicted"/>
<dbReference type="Proteomes" id="UP000318297">
    <property type="component" value="Unassembled WGS sequence"/>
</dbReference>